<evidence type="ECO:0000313" key="1">
    <source>
        <dbReference type="EMBL" id="GAQ82992.1"/>
    </source>
</evidence>
<proteinExistence type="predicted"/>
<dbReference type="SUPFAM" id="SSF53448">
    <property type="entry name" value="Nucleotide-diphospho-sugar transferases"/>
    <property type="match status" value="1"/>
</dbReference>
<dbReference type="AlphaFoldDB" id="A0A1Y1HZ28"/>
<evidence type="ECO:0000313" key="2">
    <source>
        <dbReference type="Proteomes" id="UP000054558"/>
    </source>
</evidence>
<organism evidence="1 2">
    <name type="scientific">Klebsormidium nitens</name>
    <name type="common">Green alga</name>
    <name type="synonym">Ulothrix nitens</name>
    <dbReference type="NCBI Taxonomy" id="105231"/>
    <lineage>
        <taxon>Eukaryota</taxon>
        <taxon>Viridiplantae</taxon>
        <taxon>Streptophyta</taxon>
        <taxon>Klebsormidiophyceae</taxon>
        <taxon>Klebsormidiales</taxon>
        <taxon>Klebsormidiaceae</taxon>
        <taxon>Klebsormidium</taxon>
    </lineage>
</organism>
<dbReference type="InterPro" id="IPR029044">
    <property type="entry name" value="Nucleotide-diphossugar_trans"/>
</dbReference>
<dbReference type="Gene3D" id="3.90.550.10">
    <property type="entry name" value="Spore Coat Polysaccharide Biosynthesis Protein SpsA, Chain A"/>
    <property type="match status" value="1"/>
</dbReference>
<dbReference type="EMBL" id="DF237080">
    <property type="protein sequence ID" value="GAQ82992.1"/>
    <property type="molecule type" value="Genomic_DNA"/>
</dbReference>
<name>A0A1Y1HZ28_KLENI</name>
<accession>A0A1Y1HZ28</accession>
<gene>
    <name evidence="1" type="ORF">KFL_001310220</name>
</gene>
<sequence>MRIRQDDFYFDHLRIRSCHPSVNGSTFQALDRRELQIALEQLDRVLPPDLPIMVKTNWEGAQNYLPQNVSNRVITFSSDLRVTGRGIGQQGERELQAGPRPFLWWRKVSPSRLESVELSKKVPEHSMGGELPAPGNFTSEEVAGGSNSVLQPVKLSKIRSLAAAPFSVTLYLDLDAMVCRDLSFLFDVFEESSFELAIARDASRPHDLYDFNSGVILYRRTASMQRFFSAWEEYYLSFCVGKGYSNLVTITTG</sequence>
<reference evidence="1 2" key="1">
    <citation type="journal article" date="2014" name="Nat. Commun.">
        <title>Klebsormidium flaccidum genome reveals primary factors for plant terrestrial adaptation.</title>
        <authorList>
            <person name="Hori K."/>
            <person name="Maruyama F."/>
            <person name="Fujisawa T."/>
            <person name="Togashi T."/>
            <person name="Yamamoto N."/>
            <person name="Seo M."/>
            <person name="Sato S."/>
            <person name="Yamada T."/>
            <person name="Mori H."/>
            <person name="Tajima N."/>
            <person name="Moriyama T."/>
            <person name="Ikeuchi M."/>
            <person name="Watanabe M."/>
            <person name="Wada H."/>
            <person name="Kobayashi K."/>
            <person name="Saito M."/>
            <person name="Masuda T."/>
            <person name="Sasaki-Sekimoto Y."/>
            <person name="Mashiguchi K."/>
            <person name="Awai K."/>
            <person name="Shimojima M."/>
            <person name="Masuda S."/>
            <person name="Iwai M."/>
            <person name="Nobusawa T."/>
            <person name="Narise T."/>
            <person name="Kondo S."/>
            <person name="Saito H."/>
            <person name="Sato R."/>
            <person name="Murakawa M."/>
            <person name="Ihara Y."/>
            <person name="Oshima-Yamada Y."/>
            <person name="Ohtaka K."/>
            <person name="Satoh M."/>
            <person name="Sonobe K."/>
            <person name="Ishii M."/>
            <person name="Ohtani R."/>
            <person name="Kanamori-Sato M."/>
            <person name="Honoki R."/>
            <person name="Miyazaki D."/>
            <person name="Mochizuki H."/>
            <person name="Umetsu J."/>
            <person name="Higashi K."/>
            <person name="Shibata D."/>
            <person name="Kamiya Y."/>
            <person name="Sato N."/>
            <person name="Nakamura Y."/>
            <person name="Tabata S."/>
            <person name="Ida S."/>
            <person name="Kurokawa K."/>
            <person name="Ohta H."/>
        </authorList>
    </citation>
    <scope>NUCLEOTIDE SEQUENCE [LARGE SCALE GENOMIC DNA]</scope>
    <source>
        <strain evidence="1 2">NIES-2285</strain>
    </source>
</reference>
<protein>
    <recommendedName>
        <fullName evidence="3">Nucleotide-diphospho-sugar transferase domain-containing protein</fullName>
    </recommendedName>
</protein>
<evidence type="ECO:0008006" key="3">
    <source>
        <dbReference type="Google" id="ProtNLM"/>
    </source>
</evidence>
<keyword evidence="2" id="KW-1185">Reference proteome</keyword>
<dbReference type="Proteomes" id="UP000054558">
    <property type="component" value="Unassembled WGS sequence"/>
</dbReference>